<evidence type="ECO:0000256" key="1">
    <source>
        <dbReference type="ARBA" id="ARBA00018672"/>
    </source>
</evidence>
<dbReference type="SMART" id="SM00448">
    <property type="entry name" value="REC"/>
    <property type="match status" value="1"/>
</dbReference>
<evidence type="ECO:0000313" key="6">
    <source>
        <dbReference type="EMBL" id="QSX09427.1"/>
    </source>
</evidence>
<organism evidence="6 7">
    <name type="scientific">Alkalibacter rhizosphaerae</name>
    <dbReference type="NCBI Taxonomy" id="2815577"/>
    <lineage>
        <taxon>Bacteria</taxon>
        <taxon>Bacillati</taxon>
        <taxon>Bacillota</taxon>
        <taxon>Clostridia</taxon>
        <taxon>Eubacteriales</taxon>
        <taxon>Eubacteriaceae</taxon>
        <taxon>Alkalibacter</taxon>
    </lineage>
</organism>
<dbReference type="PANTHER" id="PTHR37299">
    <property type="entry name" value="TRANSCRIPTIONAL REGULATOR-RELATED"/>
    <property type="match status" value="1"/>
</dbReference>
<protein>
    <recommendedName>
        <fullName evidence="1">Stage 0 sporulation protein A homolog</fullName>
    </recommendedName>
</protein>
<keyword evidence="6" id="KW-0238">DNA-binding</keyword>
<feature type="domain" description="Response regulatory" evidence="4">
    <location>
        <begin position="4"/>
        <end position="118"/>
    </location>
</feature>
<dbReference type="RefSeq" id="WP_207300762.1">
    <property type="nucleotide sequence ID" value="NZ_CP071444.1"/>
</dbReference>
<evidence type="ECO:0000256" key="3">
    <source>
        <dbReference type="PROSITE-ProRule" id="PRU00169"/>
    </source>
</evidence>
<dbReference type="GO" id="GO:0003677">
    <property type="term" value="F:DNA binding"/>
    <property type="evidence" value="ECO:0007669"/>
    <property type="project" value="UniProtKB-KW"/>
</dbReference>
<evidence type="ECO:0000313" key="7">
    <source>
        <dbReference type="Proteomes" id="UP000663499"/>
    </source>
</evidence>
<dbReference type="InterPro" id="IPR007492">
    <property type="entry name" value="LytTR_DNA-bd_dom"/>
</dbReference>
<keyword evidence="3" id="KW-0597">Phosphoprotein</keyword>
<dbReference type="PROSITE" id="PS50110">
    <property type="entry name" value="RESPONSE_REGULATORY"/>
    <property type="match status" value="1"/>
</dbReference>
<dbReference type="Pfam" id="PF00072">
    <property type="entry name" value="Response_reg"/>
    <property type="match status" value="1"/>
</dbReference>
<proteinExistence type="predicted"/>
<dbReference type="CDD" id="cd17532">
    <property type="entry name" value="REC_LytTR_AlgR-like"/>
    <property type="match status" value="1"/>
</dbReference>
<comment type="function">
    <text evidence="2">May play the central regulatory role in sporulation. It may be an element of the effector pathway responsible for the activation of sporulation genes in response to nutritional stress. Spo0A may act in concert with spo0H (a sigma factor) to control the expression of some genes that are critical to the sporulation process.</text>
</comment>
<dbReference type="AlphaFoldDB" id="A0A975AIF6"/>
<evidence type="ECO:0000259" key="4">
    <source>
        <dbReference type="PROSITE" id="PS50110"/>
    </source>
</evidence>
<evidence type="ECO:0000256" key="2">
    <source>
        <dbReference type="ARBA" id="ARBA00024867"/>
    </source>
</evidence>
<dbReference type="Proteomes" id="UP000663499">
    <property type="component" value="Chromosome"/>
</dbReference>
<dbReference type="SUPFAM" id="SSF52172">
    <property type="entry name" value="CheY-like"/>
    <property type="match status" value="1"/>
</dbReference>
<dbReference type="EMBL" id="CP071444">
    <property type="protein sequence ID" value="QSX09427.1"/>
    <property type="molecule type" value="Genomic_DNA"/>
</dbReference>
<dbReference type="InterPro" id="IPR001789">
    <property type="entry name" value="Sig_transdc_resp-reg_receiver"/>
</dbReference>
<dbReference type="Gene3D" id="2.40.50.1020">
    <property type="entry name" value="LytTr DNA-binding domain"/>
    <property type="match status" value="1"/>
</dbReference>
<dbReference type="Gene3D" id="3.40.50.2300">
    <property type="match status" value="1"/>
</dbReference>
<evidence type="ECO:0000259" key="5">
    <source>
        <dbReference type="PROSITE" id="PS50930"/>
    </source>
</evidence>
<dbReference type="SMART" id="SM00850">
    <property type="entry name" value="LytTR"/>
    <property type="match status" value="1"/>
</dbReference>
<accession>A0A975AIF6</accession>
<keyword evidence="7" id="KW-1185">Reference proteome</keyword>
<gene>
    <name evidence="6" type="ORF">J0B03_05010</name>
</gene>
<reference evidence="6" key="1">
    <citation type="submission" date="2021-03" db="EMBL/GenBank/DDBJ databases">
        <title>Alkalibacter marinus sp. nov., isolated from tidal flat sediment.</title>
        <authorList>
            <person name="Namirimu T."/>
            <person name="Yang J.-A."/>
            <person name="Yang S.-H."/>
            <person name="Kim Y.-J."/>
            <person name="Kwon K.K."/>
        </authorList>
    </citation>
    <scope>NUCLEOTIDE SEQUENCE</scope>
    <source>
        <strain evidence="6">ES005</strain>
    </source>
</reference>
<feature type="modified residue" description="4-aspartylphosphate" evidence="3">
    <location>
        <position position="55"/>
    </location>
</feature>
<dbReference type="PROSITE" id="PS50930">
    <property type="entry name" value="HTH_LYTTR"/>
    <property type="match status" value="1"/>
</dbReference>
<name>A0A975AIF6_9FIRM</name>
<dbReference type="GO" id="GO:0000156">
    <property type="term" value="F:phosphorelay response regulator activity"/>
    <property type="evidence" value="ECO:0007669"/>
    <property type="project" value="InterPro"/>
</dbReference>
<feature type="domain" description="HTH LytTR-type" evidence="5">
    <location>
        <begin position="140"/>
        <end position="246"/>
    </location>
</feature>
<dbReference type="InterPro" id="IPR011006">
    <property type="entry name" value="CheY-like_superfamily"/>
</dbReference>
<dbReference type="Pfam" id="PF04397">
    <property type="entry name" value="LytTR"/>
    <property type="match status" value="1"/>
</dbReference>
<dbReference type="InterPro" id="IPR046947">
    <property type="entry name" value="LytR-like"/>
</dbReference>
<sequence>MTLKALIVDDEYPAREELRYLLSRLEGVEVVGEATNGKEALALITALDYDMVFLDINMPQMDGMDLGEKIKELEDPPAIVYITAYDQYALQAFRVNAVDYLLKPIEEEKLSHAVERIRNRFKTTVSPKKQDLPKEPIQRLSVEQGGKIVLLDAVDVYYAFSEGSYVYVATDQQKYLTKYTLQALEEKLDPKLFFRCHRSYLVNLKKIKEIAPFFKGTYNIRMTDKNNTQIPVSRRQAKHLKQILDL</sequence>
<dbReference type="KEGG" id="alka:J0B03_05010"/>
<dbReference type="PANTHER" id="PTHR37299:SF1">
    <property type="entry name" value="STAGE 0 SPORULATION PROTEIN A HOMOLOG"/>
    <property type="match status" value="1"/>
</dbReference>